<dbReference type="PIRSF" id="PIRSF000521">
    <property type="entry name" value="Transaminase_4ab_Lys_Orn"/>
    <property type="match status" value="1"/>
</dbReference>
<protein>
    <submittedName>
        <fullName evidence="6">Beta-eliminating lyase family protein</fullName>
    </submittedName>
</protein>
<dbReference type="PROSITE" id="PS00600">
    <property type="entry name" value="AA_TRANSFER_CLASS_3"/>
    <property type="match status" value="1"/>
</dbReference>
<dbReference type="CDD" id="cd00610">
    <property type="entry name" value="OAT_like"/>
    <property type="match status" value="1"/>
</dbReference>
<keyword evidence="4 5" id="KW-0663">Pyridoxal phosphate</keyword>
<evidence type="ECO:0000256" key="2">
    <source>
        <dbReference type="ARBA" id="ARBA00022576"/>
    </source>
</evidence>
<evidence type="ECO:0000256" key="5">
    <source>
        <dbReference type="RuleBase" id="RU003560"/>
    </source>
</evidence>
<dbReference type="Pfam" id="PF00202">
    <property type="entry name" value="Aminotran_3"/>
    <property type="match status" value="1"/>
</dbReference>
<dbReference type="SUPFAM" id="SSF53383">
    <property type="entry name" value="PLP-dependent transferases"/>
    <property type="match status" value="1"/>
</dbReference>
<comment type="cofactor">
    <cofactor evidence="1">
        <name>pyridoxal 5'-phosphate</name>
        <dbReference type="ChEBI" id="CHEBI:597326"/>
    </cofactor>
</comment>
<keyword evidence="7" id="KW-1185">Reference proteome</keyword>
<name>A0A2R3J4I0_9PSED</name>
<dbReference type="PANTHER" id="PTHR11986:SF79">
    <property type="entry name" value="ACETYLORNITHINE AMINOTRANSFERASE, MITOCHONDRIAL"/>
    <property type="match status" value="1"/>
</dbReference>
<organism evidence="6 7">
    <name type="scientific">Pseudomonas paraeruginosa</name>
    <dbReference type="NCBI Taxonomy" id="2994495"/>
    <lineage>
        <taxon>Bacteria</taxon>
        <taxon>Pseudomonadati</taxon>
        <taxon>Pseudomonadota</taxon>
        <taxon>Gammaproteobacteria</taxon>
        <taxon>Pseudomonadales</taxon>
        <taxon>Pseudomonadaceae</taxon>
        <taxon>Pseudomonas</taxon>
    </lineage>
</organism>
<evidence type="ECO:0000256" key="3">
    <source>
        <dbReference type="ARBA" id="ARBA00022679"/>
    </source>
</evidence>
<dbReference type="GO" id="GO:0016829">
    <property type="term" value="F:lyase activity"/>
    <property type="evidence" value="ECO:0007669"/>
    <property type="project" value="UniProtKB-KW"/>
</dbReference>
<dbReference type="InterPro" id="IPR015424">
    <property type="entry name" value="PyrdxlP-dep_Trfase"/>
</dbReference>
<dbReference type="Gene3D" id="3.40.640.10">
    <property type="entry name" value="Type I PLP-dependent aspartate aminotransferase-like (Major domain)"/>
    <property type="match status" value="1"/>
</dbReference>
<dbReference type="InterPro" id="IPR049704">
    <property type="entry name" value="Aminotrans_3_PPA_site"/>
</dbReference>
<dbReference type="PANTHER" id="PTHR11986">
    <property type="entry name" value="AMINOTRANSFERASE CLASS III"/>
    <property type="match status" value="1"/>
</dbReference>
<dbReference type="GO" id="GO:0042802">
    <property type="term" value="F:identical protein binding"/>
    <property type="evidence" value="ECO:0007669"/>
    <property type="project" value="TreeGrafter"/>
</dbReference>
<dbReference type="EMBL" id="CP027169">
    <property type="protein sequence ID" value="AVK09088.1"/>
    <property type="molecule type" value="Genomic_DNA"/>
</dbReference>
<keyword evidence="3" id="KW-0808">Transferase</keyword>
<dbReference type="AlphaFoldDB" id="A0A2R3J4I0"/>
<dbReference type="GO" id="GO:0030170">
    <property type="term" value="F:pyridoxal phosphate binding"/>
    <property type="evidence" value="ECO:0007669"/>
    <property type="project" value="InterPro"/>
</dbReference>
<sequence length="398" mass="42206">MADALDSLRLMRTQERPGQVFVRGQGSWLWDSDGRAFLDFTQGLAVNCLGHSPSVLVQALARQARELVSAGPGLLNQPVLALAQRLCLATGSDQAYFLTSGAEANEAAIALARKWGRLHRGGAQRIVSTTNGIHGRTLGALPASGKPALQAPQEPGLAGFARVPFNDLDAMAGAIDEQTVAVMLEPVQGDAGVIPATLDYLRGIERLCRQRGVLLILDEVQTGIGRCGALLAEELYGVRADIVTLGKGLGAGVPLSALLARGNACCFEPGDQLGTHHGNALMTAAGLAVLNTVLEPGFLEQVREQGTHLRDGLARVARRYGHGPLRGQGLFWGLPLIGQRAPAVVRAAFGEGLLINAPQPHCLRFSPALTVSRANVDEMLRRLERALARVANRHEEVA</sequence>
<evidence type="ECO:0000256" key="1">
    <source>
        <dbReference type="ARBA" id="ARBA00001933"/>
    </source>
</evidence>
<keyword evidence="6" id="KW-0456">Lyase</keyword>
<keyword evidence="2" id="KW-0032">Aminotransferase</keyword>
<dbReference type="InterPro" id="IPR015421">
    <property type="entry name" value="PyrdxlP-dep_Trfase_major"/>
</dbReference>
<dbReference type="InterPro" id="IPR050103">
    <property type="entry name" value="Class-III_PLP-dep_AT"/>
</dbReference>
<dbReference type="InterPro" id="IPR005814">
    <property type="entry name" value="Aminotrans_3"/>
</dbReference>
<evidence type="ECO:0000313" key="7">
    <source>
        <dbReference type="Proteomes" id="UP000238390"/>
    </source>
</evidence>
<dbReference type="GeneID" id="77219052"/>
<comment type="similarity">
    <text evidence="5">Belongs to the class-III pyridoxal-phosphate-dependent aminotransferase family.</text>
</comment>
<gene>
    <name evidence="6" type="ORF">CSB93_1825</name>
</gene>
<evidence type="ECO:0000256" key="4">
    <source>
        <dbReference type="ARBA" id="ARBA00022898"/>
    </source>
</evidence>
<evidence type="ECO:0000313" key="6">
    <source>
        <dbReference type="EMBL" id="AVK09088.1"/>
    </source>
</evidence>
<proteinExistence type="inferred from homology"/>
<dbReference type="GO" id="GO:0008483">
    <property type="term" value="F:transaminase activity"/>
    <property type="evidence" value="ECO:0007669"/>
    <property type="project" value="UniProtKB-KW"/>
</dbReference>
<dbReference type="FunFam" id="3.40.640.10:FF:000160">
    <property type="entry name" value="Class III pyridoxal phosphate-dependent aminotransferase"/>
    <property type="match status" value="1"/>
</dbReference>
<dbReference type="Proteomes" id="UP000238390">
    <property type="component" value="Chromosome"/>
</dbReference>
<dbReference type="InterPro" id="IPR015422">
    <property type="entry name" value="PyrdxlP-dep_Trfase_small"/>
</dbReference>
<dbReference type="RefSeq" id="WP_033999557.1">
    <property type="nucleotide sequence ID" value="NZ_CP020560.1"/>
</dbReference>
<reference evidence="6 7" key="1">
    <citation type="submission" date="2018-02" db="EMBL/GenBank/DDBJ databases">
        <title>FDA/CDC Antimicrobial Resistant Isolate Bank Genome Sequencing.</title>
        <authorList>
            <person name="Benahmed F.H."/>
            <person name="Lutgring J.D."/>
            <person name="Yoo B."/>
            <person name="Machado M."/>
            <person name="Brown A."/>
            <person name="McAllister G."/>
            <person name="Perry A."/>
            <person name="Halpin A.L."/>
            <person name="Vavikolanu K."/>
            <person name="Ott S."/>
            <person name="Zhao X."/>
            <person name="Tallon L.J."/>
            <person name="Sadzewicz L."/>
            <person name="Aluvathingal J."/>
            <person name="Nadendla S."/>
            <person name="Voskania-kordi A."/>
            <person name="Simonyan V."/>
            <person name="Patel J."/>
            <person name="Shawar R.M."/>
        </authorList>
    </citation>
    <scope>NUCLEOTIDE SEQUENCE [LARGE SCALE GENOMIC DNA]</scope>
    <source>
        <strain evidence="6 7">AR_0356</strain>
    </source>
</reference>
<accession>A0A2R3J4I0</accession>
<dbReference type="Gene3D" id="3.90.1150.10">
    <property type="entry name" value="Aspartate Aminotransferase, domain 1"/>
    <property type="match status" value="1"/>
</dbReference>